<evidence type="ECO:0000259" key="1">
    <source>
        <dbReference type="Pfam" id="PF03417"/>
    </source>
</evidence>
<dbReference type="InterPro" id="IPR029055">
    <property type="entry name" value="Ntn_hydrolases_N"/>
</dbReference>
<dbReference type="InterPro" id="IPR047794">
    <property type="entry name" value="C45_proenzyme-like"/>
</dbReference>
<dbReference type="RefSeq" id="WP_114511278.1">
    <property type="nucleotide sequence ID" value="NZ_QPMK01000008.1"/>
</dbReference>
<reference evidence="2 3" key="1">
    <citation type="submission" date="2018-07" db="EMBL/GenBank/DDBJ databases">
        <title>Thalassococcus profundi sp. nov., a marine bacterium isolated from deep seawater of Okinawa Trough.</title>
        <authorList>
            <person name="Yu M."/>
        </authorList>
    </citation>
    <scope>NUCLEOTIDE SEQUENCE [LARGE SCALE GENOMIC DNA]</scope>
    <source>
        <strain evidence="2 3">WRAS1</strain>
    </source>
</reference>
<dbReference type="EMBL" id="QPMK01000008">
    <property type="protein sequence ID" value="RDD66003.1"/>
    <property type="molecule type" value="Genomic_DNA"/>
</dbReference>
<dbReference type="Pfam" id="PF03417">
    <property type="entry name" value="AAT"/>
    <property type="match status" value="1"/>
</dbReference>
<evidence type="ECO:0000313" key="3">
    <source>
        <dbReference type="Proteomes" id="UP000253977"/>
    </source>
</evidence>
<proteinExistence type="predicted"/>
<feature type="domain" description="Peptidase C45 hydrolase" evidence="1">
    <location>
        <begin position="104"/>
        <end position="302"/>
    </location>
</feature>
<dbReference type="Gene3D" id="3.60.60.10">
    <property type="entry name" value="Penicillin V Acylase, Chain A"/>
    <property type="match status" value="1"/>
</dbReference>
<evidence type="ECO:0000313" key="2">
    <source>
        <dbReference type="EMBL" id="RDD66003.1"/>
    </source>
</evidence>
<sequence>MTMTLTFDAVSEQAPGAKWHKRWLRSWPAYEAWFVARGGDAGPERSACRAALDRHMPELLPIYDQLVAIAGGGDRAARFLSTWCPPRYLGGCSLAAMSDGTDVRLLRNYDLAPDLNEGLLLRSEWSGRPVMGMVEFLWGLSDGINDAGLSVALAYGGRSETGEGFGVTTILRYVLEVCDTVEEALIVLDRVPSHMAYNLVLADASGATASVELAPGGGAKRMPRAIATNHQSGAAVPDRAAFTRTYDRHNYLSTLQVGVRDLHSSFTRAPLRQDRFAEGFGTLFTAEYDPRGRSMRLIWKNECWHQTLAQFEEGQRVIDYASTDRHAGSPGWTAEIDWSWSAWIDWARVGRDYRSASCSNPIAARPENSEVTLFYWAISYNDGRILVPGGGIEPPTRGFSIRPEGGFALA</sequence>
<dbReference type="NCBIfam" id="NF040521">
    <property type="entry name" value="C45_proenzyme"/>
    <property type="match status" value="1"/>
</dbReference>
<comment type="caution">
    <text evidence="2">The sequence shown here is derived from an EMBL/GenBank/DDBJ whole genome shotgun (WGS) entry which is preliminary data.</text>
</comment>
<protein>
    <recommendedName>
        <fullName evidence="1">Peptidase C45 hydrolase domain-containing protein</fullName>
    </recommendedName>
</protein>
<gene>
    <name evidence="2" type="ORF">DU478_12410</name>
</gene>
<dbReference type="OrthoDB" id="8617387at2"/>
<accession>A0A369TL30</accession>
<dbReference type="InterPro" id="IPR005079">
    <property type="entry name" value="Peptidase_C45_hydrolase"/>
</dbReference>
<dbReference type="Proteomes" id="UP000253977">
    <property type="component" value="Unassembled WGS sequence"/>
</dbReference>
<dbReference type="SUPFAM" id="SSF56235">
    <property type="entry name" value="N-terminal nucleophile aminohydrolases (Ntn hydrolases)"/>
    <property type="match status" value="1"/>
</dbReference>
<organism evidence="2 3">
    <name type="scientific">Thalassococcus profundi</name>
    <dbReference type="NCBI Taxonomy" id="2282382"/>
    <lineage>
        <taxon>Bacteria</taxon>
        <taxon>Pseudomonadati</taxon>
        <taxon>Pseudomonadota</taxon>
        <taxon>Alphaproteobacteria</taxon>
        <taxon>Rhodobacterales</taxon>
        <taxon>Roseobacteraceae</taxon>
        <taxon>Thalassococcus</taxon>
    </lineage>
</organism>
<name>A0A369TL30_9RHOB</name>
<dbReference type="AlphaFoldDB" id="A0A369TL30"/>
<keyword evidence="3" id="KW-1185">Reference proteome</keyword>